<comment type="similarity">
    <text evidence="2">Belongs to the krueppel C2H2-type zinc-finger protein family.</text>
</comment>
<dbReference type="GO" id="GO:0000981">
    <property type="term" value="F:DNA-binding transcription factor activity, RNA polymerase II-specific"/>
    <property type="evidence" value="ECO:0007669"/>
    <property type="project" value="TreeGrafter"/>
</dbReference>
<protein>
    <submittedName>
        <fullName evidence="15">Gastrula zinc finger protein XlCGF8.2DB</fullName>
    </submittedName>
</protein>
<dbReference type="PROSITE" id="PS00028">
    <property type="entry name" value="ZINC_FINGER_C2H2_1"/>
    <property type="match status" value="5"/>
</dbReference>
<evidence type="ECO:0000256" key="4">
    <source>
        <dbReference type="ARBA" id="ARBA00022737"/>
    </source>
</evidence>
<keyword evidence="4" id="KW-0677">Repeat</keyword>
<proteinExistence type="inferred from homology"/>
<keyword evidence="8" id="KW-0238">DNA-binding</keyword>
<dbReference type="OrthoDB" id="10027876at2759"/>
<reference evidence="15" key="1">
    <citation type="submission" date="2025-08" db="UniProtKB">
        <authorList>
            <consortium name="RefSeq"/>
        </authorList>
    </citation>
    <scope>IDENTIFICATION</scope>
</reference>
<dbReference type="SMART" id="SM00355">
    <property type="entry name" value="ZnF_C2H2"/>
    <property type="match status" value="5"/>
</dbReference>
<dbReference type="InterPro" id="IPR036236">
    <property type="entry name" value="Znf_C2H2_sf"/>
</dbReference>
<evidence type="ECO:0000313" key="15">
    <source>
        <dbReference type="RefSeq" id="XP_013870984.1"/>
    </source>
</evidence>
<keyword evidence="14" id="KW-1185">Reference proteome</keyword>
<dbReference type="Proteomes" id="UP000192220">
    <property type="component" value="Unplaced"/>
</dbReference>
<dbReference type="PANTHER" id="PTHR23235:SF142">
    <property type="entry name" value="ZINC FINGER PROTEIN 384"/>
    <property type="match status" value="1"/>
</dbReference>
<sequence length="282" mass="32139">MPSMSTDVIFIDADKVEIISFEADESALLRSCITILGAGDFGCVTVLPADVQQLVLISEDATEERRASVYQQNPELLHIRKEEELSTSLKDEQLNVEEETYATRSPSTAGPLKSDGDEDKPQLSQVHQHKVEAKDVPTQKSFRCDDCGKTFNKKAYLNKHKVIHREVKLFGCELCGRRFSSQTYLSIHMRVHTGQKPFACDVCEQRFTQKSTLTSHMRIHTRQKPFACDVCEQRFSHKSTLNAHVRIHTGQKPFVCDVCEQRFSLKSNLNRHMKIHTGQKPF</sequence>
<evidence type="ECO:0000313" key="14">
    <source>
        <dbReference type="Proteomes" id="UP000192220"/>
    </source>
</evidence>
<feature type="non-terminal residue" evidence="15">
    <location>
        <position position="282"/>
    </location>
</feature>
<dbReference type="FunFam" id="3.30.160.60:FF:001573">
    <property type="entry name" value="Zinc finger protein 407"/>
    <property type="match status" value="1"/>
</dbReference>
<dbReference type="InterPro" id="IPR013087">
    <property type="entry name" value="Znf_C2H2_type"/>
</dbReference>
<feature type="domain" description="C2H2-type" evidence="13">
    <location>
        <begin position="254"/>
        <end position="281"/>
    </location>
</feature>
<dbReference type="SUPFAM" id="SSF57667">
    <property type="entry name" value="beta-beta-alpha zinc fingers"/>
    <property type="match status" value="3"/>
</dbReference>
<keyword evidence="6" id="KW-0862">Zinc</keyword>
<evidence type="ECO:0000256" key="2">
    <source>
        <dbReference type="ARBA" id="ARBA00006991"/>
    </source>
</evidence>
<dbReference type="FunFam" id="3.30.160.60:FF:000446">
    <property type="entry name" value="Zinc finger protein"/>
    <property type="match status" value="1"/>
</dbReference>
<evidence type="ECO:0000256" key="10">
    <source>
        <dbReference type="ARBA" id="ARBA00023242"/>
    </source>
</evidence>
<dbReference type="Gene3D" id="3.30.160.60">
    <property type="entry name" value="Classic Zinc Finger"/>
    <property type="match status" value="5"/>
</dbReference>
<evidence type="ECO:0000256" key="1">
    <source>
        <dbReference type="ARBA" id="ARBA00004123"/>
    </source>
</evidence>
<evidence type="ECO:0000256" key="3">
    <source>
        <dbReference type="ARBA" id="ARBA00022723"/>
    </source>
</evidence>
<accession>A0A2I4BTE6</accession>
<evidence type="ECO:0000256" key="8">
    <source>
        <dbReference type="ARBA" id="ARBA00023125"/>
    </source>
</evidence>
<comment type="subcellular location">
    <subcellularLocation>
        <location evidence="1">Nucleus</location>
    </subcellularLocation>
</comment>
<dbReference type="GO" id="GO:0000978">
    <property type="term" value="F:RNA polymerase II cis-regulatory region sequence-specific DNA binding"/>
    <property type="evidence" value="ECO:0007669"/>
    <property type="project" value="TreeGrafter"/>
</dbReference>
<feature type="domain" description="C2H2-type" evidence="13">
    <location>
        <begin position="170"/>
        <end position="197"/>
    </location>
</feature>
<feature type="region of interest" description="Disordered" evidence="12">
    <location>
        <begin position="88"/>
        <end position="134"/>
    </location>
</feature>
<dbReference type="FunFam" id="3.30.160.60:FF:000149">
    <property type="entry name" value="Zinc finger protein 569"/>
    <property type="match status" value="1"/>
</dbReference>
<evidence type="ECO:0000256" key="6">
    <source>
        <dbReference type="ARBA" id="ARBA00022833"/>
    </source>
</evidence>
<dbReference type="FunFam" id="3.30.160.60:FF:003287">
    <property type="entry name" value="Zgc:113343"/>
    <property type="match status" value="1"/>
</dbReference>
<dbReference type="FunFam" id="3.30.160.60:FF:001370">
    <property type="entry name" value="Zinc finger protein"/>
    <property type="match status" value="1"/>
</dbReference>
<keyword evidence="9" id="KW-0804">Transcription</keyword>
<keyword evidence="3" id="KW-0479">Metal-binding</keyword>
<evidence type="ECO:0000256" key="5">
    <source>
        <dbReference type="ARBA" id="ARBA00022771"/>
    </source>
</evidence>
<evidence type="ECO:0000256" key="9">
    <source>
        <dbReference type="ARBA" id="ARBA00023163"/>
    </source>
</evidence>
<evidence type="ECO:0000256" key="11">
    <source>
        <dbReference type="PROSITE-ProRule" id="PRU00042"/>
    </source>
</evidence>
<evidence type="ECO:0000256" key="7">
    <source>
        <dbReference type="ARBA" id="ARBA00023015"/>
    </source>
</evidence>
<organism evidence="14 15">
    <name type="scientific">Austrofundulus limnaeus</name>
    <name type="common">Annual killifish</name>
    <dbReference type="NCBI Taxonomy" id="52670"/>
    <lineage>
        <taxon>Eukaryota</taxon>
        <taxon>Metazoa</taxon>
        <taxon>Chordata</taxon>
        <taxon>Craniata</taxon>
        <taxon>Vertebrata</taxon>
        <taxon>Euteleostomi</taxon>
        <taxon>Actinopterygii</taxon>
        <taxon>Neopterygii</taxon>
        <taxon>Teleostei</taxon>
        <taxon>Neoteleostei</taxon>
        <taxon>Acanthomorphata</taxon>
        <taxon>Ovalentaria</taxon>
        <taxon>Atherinomorphae</taxon>
        <taxon>Cyprinodontiformes</taxon>
        <taxon>Rivulidae</taxon>
        <taxon>Austrofundulus</taxon>
    </lineage>
</organism>
<dbReference type="GO" id="GO:0008270">
    <property type="term" value="F:zinc ion binding"/>
    <property type="evidence" value="ECO:0007669"/>
    <property type="project" value="UniProtKB-KW"/>
</dbReference>
<dbReference type="InParanoid" id="A0A2I4BTE6"/>
<dbReference type="AlphaFoldDB" id="A0A2I4BTE6"/>
<name>A0A2I4BTE6_AUSLI</name>
<dbReference type="GO" id="GO:0005634">
    <property type="term" value="C:nucleus"/>
    <property type="evidence" value="ECO:0007669"/>
    <property type="project" value="UniProtKB-SubCell"/>
</dbReference>
<evidence type="ECO:0000259" key="13">
    <source>
        <dbReference type="PROSITE" id="PS50157"/>
    </source>
</evidence>
<dbReference type="GeneID" id="106522502"/>
<feature type="domain" description="C2H2-type" evidence="13">
    <location>
        <begin position="142"/>
        <end position="169"/>
    </location>
</feature>
<dbReference type="Pfam" id="PF00096">
    <property type="entry name" value="zf-C2H2"/>
    <property type="match status" value="5"/>
</dbReference>
<dbReference type="KEGG" id="alim:106522502"/>
<feature type="domain" description="C2H2-type" evidence="13">
    <location>
        <begin position="198"/>
        <end position="225"/>
    </location>
</feature>
<keyword evidence="10" id="KW-0539">Nucleus</keyword>
<gene>
    <name evidence="15" type="primary">LOC106522502</name>
</gene>
<dbReference type="PANTHER" id="PTHR23235">
    <property type="entry name" value="KRUEPPEL-LIKE TRANSCRIPTION FACTOR"/>
    <property type="match status" value="1"/>
</dbReference>
<dbReference type="PROSITE" id="PS50157">
    <property type="entry name" value="ZINC_FINGER_C2H2_2"/>
    <property type="match status" value="5"/>
</dbReference>
<keyword evidence="7" id="KW-0805">Transcription regulation</keyword>
<evidence type="ECO:0000256" key="12">
    <source>
        <dbReference type="SAM" id="MobiDB-lite"/>
    </source>
</evidence>
<keyword evidence="5 11" id="KW-0863">Zinc-finger</keyword>
<feature type="domain" description="C2H2-type" evidence="13">
    <location>
        <begin position="226"/>
        <end position="253"/>
    </location>
</feature>
<dbReference type="RefSeq" id="XP_013870984.1">
    <property type="nucleotide sequence ID" value="XM_014015530.1"/>
</dbReference>